<evidence type="ECO:0000256" key="6">
    <source>
        <dbReference type="ARBA" id="ARBA00022840"/>
    </source>
</evidence>
<comment type="cofactor">
    <cofactor evidence="1">
        <name>Mg(2+)</name>
        <dbReference type="ChEBI" id="CHEBI:18420"/>
    </cofactor>
</comment>
<reference evidence="10 11" key="1">
    <citation type="submission" date="2022-03" db="EMBL/GenBank/DDBJ databases">
        <title>Novel taxa within the pig intestine.</title>
        <authorList>
            <person name="Wylensek D."/>
            <person name="Bishof K."/>
            <person name="Afrizal A."/>
            <person name="Clavel T."/>
        </authorList>
    </citation>
    <scope>NUCLEOTIDE SEQUENCE [LARGE SCALE GENOMIC DNA]</scope>
    <source>
        <strain evidence="10 11">CLA-KB-P133</strain>
    </source>
</reference>
<sequence length="323" mass="36139">MEFHVIINPAAAAGRTLKLWRKIKPLFDRVTCTVHFSSLDHDIRAICAQLTAHLQENIGIILIGGDGSMNDAVNGIQDFVHTCVGLIPCGSGNDMVRDMDLDKDVTKLVQIMLEGRVRRTMDIGETAIFHPACFMDHQTKQISDGGPDPFVQKFLVSSGFGYDAAICQQVFLSSAKAKLNKIHLGSLIYVLIALKLILKQKNAPVVLTLDGKREMVDRATFLSVHNHCYEGGGFKFCPYADAEDGMLDVCEAFGFHLLSFIRVFLHAYNGSQVKYTDHVGQRRAKVIRMHSDVPLWVHCDGEVYCKTRDVQMRVLDEKLQFLL</sequence>
<dbReference type="Pfam" id="PF00781">
    <property type="entry name" value="DAGK_cat"/>
    <property type="match status" value="1"/>
</dbReference>
<evidence type="ECO:0000313" key="10">
    <source>
        <dbReference type="EMBL" id="MDX8419398.1"/>
    </source>
</evidence>
<keyword evidence="7" id="KW-0443">Lipid metabolism</keyword>
<dbReference type="EMBL" id="JALBUR010000008">
    <property type="protein sequence ID" value="MDX8419398.1"/>
    <property type="molecule type" value="Genomic_DNA"/>
</dbReference>
<dbReference type="SUPFAM" id="SSF111331">
    <property type="entry name" value="NAD kinase/diacylglycerol kinase-like"/>
    <property type="match status" value="1"/>
</dbReference>
<evidence type="ECO:0000256" key="3">
    <source>
        <dbReference type="ARBA" id="ARBA00022679"/>
    </source>
</evidence>
<evidence type="ECO:0000256" key="1">
    <source>
        <dbReference type="ARBA" id="ARBA00001946"/>
    </source>
</evidence>
<dbReference type="GO" id="GO:0016301">
    <property type="term" value="F:kinase activity"/>
    <property type="evidence" value="ECO:0007669"/>
    <property type="project" value="UniProtKB-KW"/>
</dbReference>
<keyword evidence="4" id="KW-0547">Nucleotide-binding</keyword>
<dbReference type="InterPro" id="IPR050187">
    <property type="entry name" value="Lipid_Phosphate_FormReg"/>
</dbReference>
<feature type="domain" description="DAGKc" evidence="9">
    <location>
        <begin position="1"/>
        <end position="130"/>
    </location>
</feature>
<dbReference type="InterPro" id="IPR045540">
    <property type="entry name" value="YegS/DAGK_C"/>
</dbReference>
<dbReference type="InterPro" id="IPR016064">
    <property type="entry name" value="NAD/diacylglycerol_kinase_sf"/>
</dbReference>
<evidence type="ECO:0000256" key="8">
    <source>
        <dbReference type="ARBA" id="ARBA00023264"/>
    </source>
</evidence>
<keyword evidence="5" id="KW-0418">Kinase</keyword>
<comment type="similarity">
    <text evidence="2">Belongs to the diacylglycerol/lipid kinase family.</text>
</comment>
<dbReference type="AlphaFoldDB" id="A0AB35U1V4"/>
<proteinExistence type="inferred from homology"/>
<keyword evidence="7" id="KW-0444">Lipid biosynthesis</keyword>
<evidence type="ECO:0000256" key="5">
    <source>
        <dbReference type="ARBA" id="ARBA00022777"/>
    </source>
</evidence>
<evidence type="ECO:0000256" key="7">
    <source>
        <dbReference type="ARBA" id="ARBA00023209"/>
    </source>
</evidence>
<keyword evidence="11" id="KW-1185">Reference proteome</keyword>
<dbReference type="GO" id="GO:0008654">
    <property type="term" value="P:phospholipid biosynthetic process"/>
    <property type="evidence" value="ECO:0007669"/>
    <property type="project" value="UniProtKB-KW"/>
</dbReference>
<keyword evidence="3" id="KW-0808">Transferase</keyword>
<evidence type="ECO:0000256" key="2">
    <source>
        <dbReference type="ARBA" id="ARBA00005983"/>
    </source>
</evidence>
<name>A0AB35U1V4_9FIRM</name>
<dbReference type="RefSeq" id="WP_370595838.1">
    <property type="nucleotide sequence ID" value="NZ_JALBUR010000008.1"/>
</dbReference>
<comment type="caution">
    <text evidence="10">The sequence shown here is derived from an EMBL/GenBank/DDBJ whole genome shotgun (WGS) entry which is preliminary data.</text>
</comment>
<keyword evidence="8" id="KW-1208">Phospholipid metabolism</keyword>
<dbReference type="InterPro" id="IPR001206">
    <property type="entry name" value="Diacylglycerol_kinase_cat_dom"/>
</dbReference>
<dbReference type="Gene3D" id="3.40.50.10330">
    <property type="entry name" value="Probable inorganic polyphosphate/atp-NAD kinase, domain 1"/>
    <property type="match status" value="1"/>
</dbReference>
<evidence type="ECO:0000313" key="11">
    <source>
        <dbReference type="Proteomes" id="UP001286174"/>
    </source>
</evidence>
<organism evidence="10 11">
    <name type="scientific">Grylomicrobium aquisgranensis</name>
    <dbReference type="NCBI Taxonomy" id="2926318"/>
    <lineage>
        <taxon>Bacteria</taxon>
        <taxon>Bacillati</taxon>
        <taxon>Bacillota</taxon>
        <taxon>Erysipelotrichia</taxon>
        <taxon>Erysipelotrichales</taxon>
        <taxon>Erysipelotrichaceae</taxon>
        <taxon>Grylomicrobium</taxon>
    </lineage>
</organism>
<dbReference type="PANTHER" id="PTHR12358:SF54">
    <property type="entry name" value="SPHINGOSINE KINASE RELATED PROTEIN"/>
    <property type="match status" value="1"/>
</dbReference>
<dbReference type="Proteomes" id="UP001286174">
    <property type="component" value="Unassembled WGS sequence"/>
</dbReference>
<evidence type="ECO:0000259" key="9">
    <source>
        <dbReference type="PROSITE" id="PS50146"/>
    </source>
</evidence>
<dbReference type="Pfam" id="PF19279">
    <property type="entry name" value="YegS_C"/>
    <property type="match status" value="1"/>
</dbReference>
<dbReference type="PANTHER" id="PTHR12358">
    <property type="entry name" value="SPHINGOSINE KINASE"/>
    <property type="match status" value="1"/>
</dbReference>
<protein>
    <recommendedName>
        <fullName evidence="9">DAGKc domain-containing protein</fullName>
    </recommendedName>
</protein>
<dbReference type="InterPro" id="IPR017438">
    <property type="entry name" value="ATP-NAD_kinase_N"/>
</dbReference>
<dbReference type="GO" id="GO:0005524">
    <property type="term" value="F:ATP binding"/>
    <property type="evidence" value="ECO:0007669"/>
    <property type="project" value="UniProtKB-KW"/>
</dbReference>
<evidence type="ECO:0000256" key="4">
    <source>
        <dbReference type="ARBA" id="ARBA00022741"/>
    </source>
</evidence>
<dbReference type="PROSITE" id="PS50146">
    <property type="entry name" value="DAGK"/>
    <property type="match status" value="1"/>
</dbReference>
<keyword evidence="6" id="KW-0067">ATP-binding</keyword>
<keyword evidence="7" id="KW-0594">Phospholipid biosynthesis</keyword>
<accession>A0AB35U1V4</accession>
<gene>
    <name evidence="10" type="ORF">MOZ60_04730</name>
</gene>
<dbReference type="Gene3D" id="2.60.200.40">
    <property type="match status" value="1"/>
</dbReference>